<dbReference type="AlphaFoldDB" id="A0AAD4NI07"/>
<dbReference type="PRINTS" id="PR00499">
    <property type="entry name" value="P67PHOX"/>
</dbReference>
<evidence type="ECO:0000256" key="3">
    <source>
        <dbReference type="ARBA" id="ARBA00022737"/>
    </source>
</evidence>
<evidence type="ECO:0000256" key="1">
    <source>
        <dbReference type="ARBA" id="ARBA00022443"/>
    </source>
</evidence>
<evidence type="ECO:0000313" key="8">
    <source>
        <dbReference type="Proteomes" id="UP001201812"/>
    </source>
</evidence>
<feature type="compositionally biased region" description="Basic and acidic residues" evidence="5">
    <location>
        <begin position="382"/>
        <end position="425"/>
    </location>
</feature>
<dbReference type="GO" id="GO:0051015">
    <property type="term" value="F:actin filament binding"/>
    <property type="evidence" value="ECO:0007669"/>
    <property type="project" value="TreeGrafter"/>
</dbReference>
<feature type="compositionally biased region" description="Basic and acidic residues" evidence="5">
    <location>
        <begin position="127"/>
        <end position="137"/>
    </location>
</feature>
<name>A0AAD4NI07_9BILA</name>
<feature type="compositionally biased region" description="Basic and acidic residues" evidence="5">
    <location>
        <begin position="222"/>
        <end position="248"/>
    </location>
</feature>
<protein>
    <submittedName>
        <fullName evidence="7">Repeat in HS1/Cortactin domain-containing protein</fullName>
    </submittedName>
</protein>
<feature type="region of interest" description="Disordered" evidence="5">
    <location>
        <begin position="343"/>
        <end position="546"/>
    </location>
</feature>
<keyword evidence="3" id="KW-0677">Repeat</keyword>
<proteinExistence type="predicted"/>
<feature type="compositionally biased region" description="Basic and acidic residues" evidence="5">
    <location>
        <begin position="356"/>
        <end position="366"/>
    </location>
</feature>
<dbReference type="GO" id="GO:0005884">
    <property type="term" value="C:actin filament"/>
    <property type="evidence" value="ECO:0007669"/>
    <property type="project" value="TreeGrafter"/>
</dbReference>
<dbReference type="PROSITE" id="PS51090">
    <property type="entry name" value="CORTACTIN"/>
    <property type="match status" value="7"/>
</dbReference>
<organism evidence="7 8">
    <name type="scientific">Ditylenchus destructor</name>
    <dbReference type="NCBI Taxonomy" id="166010"/>
    <lineage>
        <taxon>Eukaryota</taxon>
        <taxon>Metazoa</taxon>
        <taxon>Ecdysozoa</taxon>
        <taxon>Nematoda</taxon>
        <taxon>Chromadorea</taxon>
        <taxon>Rhabditida</taxon>
        <taxon>Tylenchina</taxon>
        <taxon>Tylenchomorpha</taxon>
        <taxon>Sphaerularioidea</taxon>
        <taxon>Anguinidae</taxon>
        <taxon>Anguininae</taxon>
        <taxon>Ditylenchus</taxon>
    </lineage>
</organism>
<dbReference type="PANTHER" id="PTHR10829">
    <property type="entry name" value="CORTACTIN AND DREBRIN"/>
    <property type="match status" value="1"/>
</dbReference>
<dbReference type="InterPro" id="IPR001452">
    <property type="entry name" value="SH3_domain"/>
</dbReference>
<dbReference type="GO" id="GO:0030864">
    <property type="term" value="C:cortical actin cytoskeleton"/>
    <property type="evidence" value="ECO:0007669"/>
    <property type="project" value="TreeGrafter"/>
</dbReference>
<dbReference type="GO" id="GO:0030833">
    <property type="term" value="P:regulation of actin filament polymerization"/>
    <property type="evidence" value="ECO:0007669"/>
    <property type="project" value="TreeGrafter"/>
</dbReference>
<accession>A0AAD4NI07</accession>
<feature type="domain" description="SH3" evidence="6">
    <location>
        <begin position="628"/>
        <end position="686"/>
    </location>
</feature>
<dbReference type="InterPro" id="IPR003134">
    <property type="entry name" value="Hs1_Cortactin"/>
</dbReference>
<dbReference type="SUPFAM" id="SSF50044">
    <property type="entry name" value="SH3-domain"/>
    <property type="match status" value="1"/>
</dbReference>
<feature type="region of interest" description="Disordered" evidence="5">
    <location>
        <begin position="127"/>
        <end position="148"/>
    </location>
</feature>
<gene>
    <name evidence="7" type="ORF">DdX_00759</name>
</gene>
<dbReference type="SMART" id="SM00326">
    <property type="entry name" value="SH3"/>
    <property type="match status" value="1"/>
</dbReference>
<dbReference type="PRINTS" id="PR00452">
    <property type="entry name" value="SH3DOMAIN"/>
</dbReference>
<dbReference type="Proteomes" id="UP001201812">
    <property type="component" value="Unassembled WGS sequence"/>
</dbReference>
<feature type="compositionally biased region" description="Polar residues" evidence="5">
    <location>
        <begin position="536"/>
        <end position="546"/>
    </location>
</feature>
<dbReference type="Pfam" id="PF02218">
    <property type="entry name" value="HS1_rep"/>
    <property type="match status" value="7"/>
</dbReference>
<dbReference type="GO" id="GO:0030427">
    <property type="term" value="C:site of polarized growth"/>
    <property type="evidence" value="ECO:0007669"/>
    <property type="project" value="TreeGrafter"/>
</dbReference>
<feature type="region of interest" description="Disordered" evidence="5">
    <location>
        <begin position="199"/>
        <end position="291"/>
    </location>
</feature>
<feature type="compositionally biased region" description="Basic and acidic residues" evidence="5">
    <location>
        <begin position="259"/>
        <end position="282"/>
    </location>
</feature>
<feature type="compositionally biased region" description="Polar residues" evidence="5">
    <location>
        <begin position="467"/>
        <end position="487"/>
    </location>
</feature>
<evidence type="ECO:0000259" key="6">
    <source>
        <dbReference type="PROSITE" id="PS50002"/>
    </source>
</evidence>
<evidence type="ECO:0000313" key="7">
    <source>
        <dbReference type="EMBL" id="KAI1728566.1"/>
    </source>
</evidence>
<dbReference type="GO" id="GO:0005886">
    <property type="term" value="C:plasma membrane"/>
    <property type="evidence" value="ECO:0007669"/>
    <property type="project" value="TreeGrafter"/>
</dbReference>
<dbReference type="Pfam" id="PF00018">
    <property type="entry name" value="SH3_1"/>
    <property type="match status" value="1"/>
</dbReference>
<feature type="compositionally biased region" description="Polar residues" evidence="5">
    <location>
        <begin position="437"/>
        <end position="446"/>
    </location>
</feature>
<dbReference type="PROSITE" id="PS50002">
    <property type="entry name" value="SH3"/>
    <property type="match status" value="1"/>
</dbReference>
<feature type="compositionally biased region" description="Basic and acidic residues" evidence="5">
    <location>
        <begin position="199"/>
        <end position="211"/>
    </location>
</feature>
<dbReference type="EMBL" id="JAKKPZ010000001">
    <property type="protein sequence ID" value="KAI1728566.1"/>
    <property type="molecule type" value="Genomic_DNA"/>
</dbReference>
<dbReference type="Gene3D" id="2.30.30.40">
    <property type="entry name" value="SH3 Domains"/>
    <property type="match status" value="1"/>
</dbReference>
<reference evidence="7" key="1">
    <citation type="submission" date="2022-01" db="EMBL/GenBank/DDBJ databases">
        <title>Genome Sequence Resource for Two Populations of Ditylenchus destructor, the Migratory Endoparasitic Phytonematode.</title>
        <authorList>
            <person name="Zhang H."/>
            <person name="Lin R."/>
            <person name="Xie B."/>
        </authorList>
    </citation>
    <scope>NUCLEOTIDE SEQUENCE</scope>
    <source>
        <strain evidence="7">BazhouSP</strain>
    </source>
</reference>
<feature type="region of interest" description="Disordered" evidence="5">
    <location>
        <begin position="1"/>
        <end position="51"/>
    </location>
</feature>
<keyword evidence="8" id="KW-1185">Reference proteome</keyword>
<sequence>MWRSACTAKPLPPPKPQLDEEDWDTDPDFNNVSEKESRWGAKTIQGSGHQDSMRLDQLREEVLRGDALVKIHRNLASDMAENLESKLTALIRFIEFKDYSKGFGGAFGVEKDNQDKSAVGWDHHEKVAQHESQKDYARGFGGKHGVQTDRVDKSAMGWDYHEKLEQHESQKDYAVGFGGKHGIQTDRVDKSAVGWDHRENVPLHESQKDYSKGFGGKYGVQSDRKDKSASGWDEHAQLQQHESQKDYKQGFGGKFGVQSDRKDKSALGWEHQEKVEQHESQTDYKQGFGGKFGLQADRVDKSAAGWDHKENLQQHESQKDYKHGFGGAFGLENERVDKSAVGWDDLESKQPNSQKKATDIQTEKGHASSLRSKFEQLAMQSQDDKVKEERERRRREDEELRHKQVGEEKLRQQKIEAEWESRENEAGVEEAATTETRIVNSPTRTRPSIGIRLPFATTDAPPKPVRTSEQPNFESIDSPQNQDNQLAITEEETSQRIRVLPNDETRSNPAIDSLSSLIRRRQSSTDNEQEDEWEQTDQPSSNNKVVLQQPPIGHALSNVDNKNTIRDSEQMNMPPQSQPQYDYVPDEPSIQPTTQCVPSTAEFPSQHYEEPPTEDIPVTQQHVTDGSSSRLTAIALYEYEQADDDEIAFDVDDIITDIEQIDVGWWRGMCKGRYGLFPANYVQLRE</sequence>
<keyword evidence="2" id="KW-0597">Phosphoprotein</keyword>
<dbReference type="PANTHER" id="PTHR10829:SF23">
    <property type="entry name" value="CORTACTIN, ISOFORM A"/>
    <property type="match status" value="1"/>
</dbReference>
<dbReference type="GO" id="GO:0016477">
    <property type="term" value="P:cell migration"/>
    <property type="evidence" value="ECO:0007669"/>
    <property type="project" value="TreeGrafter"/>
</dbReference>
<keyword evidence="1 4" id="KW-0728">SH3 domain</keyword>
<feature type="region of interest" description="Disordered" evidence="5">
    <location>
        <begin position="603"/>
        <end position="624"/>
    </location>
</feature>
<dbReference type="InterPro" id="IPR036028">
    <property type="entry name" value="SH3-like_dom_sf"/>
</dbReference>
<evidence type="ECO:0000256" key="4">
    <source>
        <dbReference type="PROSITE-ProRule" id="PRU00192"/>
    </source>
</evidence>
<dbReference type="FunFam" id="2.30.30.40:FF:000046">
    <property type="entry name" value="Drebrin-like protein isoform B"/>
    <property type="match status" value="1"/>
</dbReference>
<comment type="caution">
    <text evidence="7">The sequence shown here is derived from an EMBL/GenBank/DDBJ whole genome shotgun (WGS) entry which is preliminary data.</text>
</comment>
<evidence type="ECO:0000256" key="2">
    <source>
        <dbReference type="ARBA" id="ARBA00022553"/>
    </source>
</evidence>
<evidence type="ECO:0000256" key="5">
    <source>
        <dbReference type="SAM" id="MobiDB-lite"/>
    </source>
</evidence>